<protein>
    <submittedName>
        <fullName evidence="2">VanW family protein</fullName>
    </submittedName>
</protein>
<keyword evidence="1" id="KW-0472">Membrane</keyword>
<dbReference type="PANTHER" id="PTHR35788">
    <property type="entry name" value="EXPORTED PROTEIN-RELATED"/>
    <property type="match status" value="1"/>
</dbReference>
<keyword evidence="1" id="KW-1133">Transmembrane helix</keyword>
<accession>B2A3A5</accession>
<dbReference type="Proteomes" id="UP000001683">
    <property type="component" value="Chromosome"/>
</dbReference>
<dbReference type="EMBL" id="CP001034">
    <property type="protein sequence ID" value="ACB85035.1"/>
    <property type="molecule type" value="Genomic_DNA"/>
</dbReference>
<proteinExistence type="predicted"/>
<evidence type="ECO:0000256" key="1">
    <source>
        <dbReference type="SAM" id="Phobius"/>
    </source>
</evidence>
<gene>
    <name evidence="2" type="ordered locus">Nther_1452</name>
</gene>
<sequence>MSLKGKLGIIGILVLILIIIQVQFDIVDDIRRYFVGVEKDVYLEEKDIGRWYKHEVEKYVEELAEQEYEPYRDAYFDPETDEIVPEKLGKKVLIKETVEKAMEAPPESKVEVKYLPLYPLITKEFLSSIDEPMASFATGLGGGGGEGRITNIEISSQDVNNTLLFPGQIFSFNRATLPRTWERGYRYAPILVNDTAMGIGGGVCQVSSTIYNVALEADLEIVERHPHGSPVDYVPPGRDATVAGDYLDLKFKNDTEHVLLLTAHVSQGLVKVDLYKSQEPFALTVMRPVPLAFNNN</sequence>
<dbReference type="HOGENOM" id="CLU_011572_3_2_9"/>
<organism evidence="2 3">
    <name type="scientific">Natranaerobius thermophilus (strain ATCC BAA-1301 / DSM 18059 / JW/NM-WN-LF)</name>
    <dbReference type="NCBI Taxonomy" id="457570"/>
    <lineage>
        <taxon>Bacteria</taxon>
        <taxon>Bacillati</taxon>
        <taxon>Bacillota</taxon>
        <taxon>Clostridia</taxon>
        <taxon>Natranaerobiales</taxon>
        <taxon>Natranaerobiaceae</taxon>
        <taxon>Natranaerobius</taxon>
    </lineage>
</organism>
<keyword evidence="3" id="KW-1185">Reference proteome</keyword>
<dbReference type="PANTHER" id="PTHR35788:SF1">
    <property type="entry name" value="EXPORTED PROTEIN"/>
    <property type="match status" value="1"/>
</dbReference>
<evidence type="ECO:0000313" key="2">
    <source>
        <dbReference type="EMBL" id="ACB85035.1"/>
    </source>
</evidence>
<dbReference type="STRING" id="457570.Nther_1452"/>
<dbReference type="KEGG" id="nth:Nther_1452"/>
<keyword evidence="1" id="KW-0812">Transmembrane</keyword>
<dbReference type="FunCoup" id="B2A3A5">
    <property type="interactions" value="21"/>
</dbReference>
<feature type="transmembrane region" description="Helical" evidence="1">
    <location>
        <begin position="7"/>
        <end position="24"/>
    </location>
</feature>
<dbReference type="InParanoid" id="B2A3A5"/>
<reference evidence="2 3" key="2">
    <citation type="journal article" date="2011" name="J. Bacteriol.">
        <title>Complete genome sequence of the anaerobic, halophilic alkalithermophile Natranaerobius thermophilus JW/NM-WN-LF.</title>
        <authorList>
            <person name="Zhao B."/>
            <person name="Mesbah N.M."/>
            <person name="Dalin E."/>
            <person name="Goodwin L."/>
            <person name="Nolan M."/>
            <person name="Pitluck S."/>
            <person name="Chertkov O."/>
            <person name="Brettin T.S."/>
            <person name="Han J."/>
            <person name="Larimer F.W."/>
            <person name="Land M.L."/>
            <person name="Hauser L."/>
            <person name="Kyrpides N."/>
            <person name="Wiegel J."/>
        </authorList>
    </citation>
    <scope>NUCLEOTIDE SEQUENCE [LARGE SCALE GENOMIC DNA]</scope>
    <source>
        <strain evidence="3">ATCC BAA-1301 / DSM 18059 / JW/NM-WN-LF</strain>
    </source>
</reference>
<reference evidence="2 3" key="1">
    <citation type="submission" date="2008-04" db="EMBL/GenBank/DDBJ databases">
        <title>Complete sequence of chromosome of Natranaerobius thermophilus JW/NM-WN-LF.</title>
        <authorList>
            <consortium name="US DOE Joint Genome Institute"/>
            <person name="Copeland A."/>
            <person name="Lucas S."/>
            <person name="Lapidus A."/>
            <person name="Glavina del Rio T."/>
            <person name="Dalin E."/>
            <person name="Tice H."/>
            <person name="Bruce D."/>
            <person name="Goodwin L."/>
            <person name="Pitluck S."/>
            <person name="Chertkov O."/>
            <person name="Brettin T."/>
            <person name="Detter J.C."/>
            <person name="Han C."/>
            <person name="Kuske C.R."/>
            <person name="Schmutz J."/>
            <person name="Larimer F."/>
            <person name="Land M."/>
            <person name="Hauser L."/>
            <person name="Kyrpides N."/>
            <person name="Lykidis A."/>
            <person name="Mesbah N.M."/>
            <person name="Wiegel J."/>
        </authorList>
    </citation>
    <scope>NUCLEOTIDE SEQUENCE [LARGE SCALE GENOMIC DNA]</scope>
    <source>
        <strain evidence="3">ATCC BAA-1301 / DSM 18059 / JW/NM-WN-LF</strain>
    </source>
</reference>
<dbReference type="AlphaFoldDB" id="B2A3A5"/>
<dbReference type="InterPro" id="IPR007391">
    <property type="entry name" value="Vancomycin_resist_VanW"/>
</dbReference>
<dbReference type="Pfam" id="PF04294">
    <property type="entry name" value="VanW"/>
    <property type="match status" value="1"/>
</dbReference>
<dbReference type="eggNOG" id="COG2720">
    <property type="taxonomic scope" value="Bacteria"/>
</dbReference>
<evidence type="ECO:0000313" key="3">
    <source>
        <dbReference type="Proteomes" id="UP000001683"/>
    </source>
</evidence>
<dbReference type="InterPro" id="IPR052913">
    <property type="entry name" value="Glycopeptide_resist_protein"/>
</dbReference>
<name>B2A3A5_NATTJ</name>